<evidence type="ECO:0000256" key="8">
    <source>
        <dbReference type="ARBA" id="ARBA00023125"/>
    </source>
</evidence>
<sequence length="115" mass="12551">MTAALNWMDRAACLGYDPEIWFNGRTRELAQQICAGCPVAASCRARGANEYRGVWGGEVQMKKNVGASPTAEYIGHEHGTERGYRKHLSDKTPPCDRCSIAHSFVSAERYAAGSA</sequence>
<name>A0A5J6TGT7_9CAUD</name>
<evidence type="ECO:0000256" key="9">
    <source>
        <dbReference type="ARBA" id="ARBA00023157"/>
    </source>
</evidence>
<organism evidence="12 13">
    <name type="scientific">Mycobacterium phage ThulaThula</name>
    <dbReference type="NCBI Taxonomy" id="2599880"/>
    <lineage>
        <taxon>Viruses</taxon>
        <taxon>Duplodnaviria</taxon>
        <taxon>Heunggongvirae</taxon>
        <taxon>Uroviricota</taxon>
        <taxon>Caudoviricetes</taxon>
        <taxon>Pclasvirinae</taxon>
        <taxon>Phayoncevirus</taxon>
        <taxon>Phayoncevirus thulathula</taxon>
    </lineage>
</organism>
<keyword evidence="13" id="KW-1185">Reference proteome</keyword>
<evidence type="ECO:0000313" key="12">
    <source>
        <dbReference type="EMBL" id="QFG09077.1"/>
    </source>
</evidence>
<keyword evidence="10" id="KW-0804">Transcription</keyword>
<evidence type="ECO:0000256" key="4">
    <source>
        <dbReference type="ARBA" id="ARBA00022723"/>
    </source>
</evidence>
<evidence type="ECO:0000313" key="13">
    <source>
        <dbReference type="Proteomes" id="UP000326708"/>
    </source>
</evidence>
<evidence type="ECO:0000259" key="11">
    <source>
        <dbReference type="PROSITE" id="PS51674"/>
    </source>
</evidence>
<evidence type="ECO:0000256" key="2">
    <source>
        <dbReference type="ARBA" id="ARBA00006597"/>
    </source>
</evidence>
<dbReference type="Pfam" id="PF02467">
    <property type="entry name" value="Whib"/>
    <property type="match status" value="1"/>
</dbReference>
<dbReference type="EMBL" id="MN234172">
    <property type="protein sequence ID" value="QFG09077.1"/>
    <property type="molecule type" value="Genomic_DNA"/>
</dbReference>
<dbReference type="PANTHER" id="PTHR38839">
    <property type="entry name" value="TRANSCRIPTIONAL REGULATOR WHID-RELATED"/>
    <property type="match status" value="1"/>
</dbReference>
<protein>
    <submittedName>
        <fullName evidence="12">WhiB family transcription factor</fullName>
    </submittedName>
</protein>
<gene>
    <name evidence="12" type="primary">49</name>
    <name evidence="12" type="ORF">PBI_THULATHULA_49</name>
</gene>
<comment type="cofactor">
    <cofactor evidence="1">
        <name>[4Fe-4S] cluster</name>
        <dbReference type="ChEBI" id="CHEBI:49883"/>
    </cofactor>
</comment>
<keyword evidence="9" id="KW-1015">Disulfide bond</keyword>
<keyword evidence="4" id="KW-0479">Metal-binding</keyword>
<proteinExistence type="inferred from homology"/>
<keyword evidence="5" id="KW-0408">Iron</keyword>
<dbReference type="PROSITE" id="PS51674">
    <property type="entry name" value="4FE4S_WBL"/>
    <property type="match status" value="1"/>
</dbReference>
<comment type="similarity">
    <text evidence="2">Belongs to the WhiB family.</text>
</comment>
<dbReference type="RefSeq" id="YP_009965092.1">
    <property type="nucleotide sequence ID" value="NC_051738.1"/>
</dbReference>
<dbReference type="GO" id="GO:0003677">
    <property type="term" value="F:DNA binding"/>
    <property type="evidence" value="ECO:0007669"/>
    <property type="project" value="UniProtKB-KW"/>
</dbReference>
<dbReference type="InterPro" id="IPR034768">
    <property type="entry name" value="4FE4S_WBL"/>
</dbReference>
<keyword evidence="3" id="KW-0004">4Fe-4S</keyword>
<evidence type="ECO:0000256" key="1">
    <source>
        <dbReference type="ARBA" id="ARBA00001966"/>
    </source>
</evidence>
<reference evidence="12 13" key="1">
    <citation type="submission" date="2019-07" db="EMBL/GenBank/DDBJ databases">
        <authorList>
            <person name="Riley H.L."/>
            <person name="Stoner T.H."/>
            <person name="Garlena R.A."/>
            <person name="Russell D.A."/>
            <person name="Pope W.H."/>
            <person name="Jacobs-Sera D."/>
            <person name="Hatfull G.F."/>
        </authorList>
    </citation>
    <scope>NUCLEOTIDE SEQUENCE [LARGE SCALE GENOMIC DNA]</scope>
</reference>
<keyword evidence="6" id="KW-0411">Iron-sulfur</keyword>
<evidence type="ECO:0000256" key="3">
    <source>
        <dbReference type="ARBA" id="ARBA00022485"/>
    </source>
</evidence>
<keyword evidence="7" id="KW-0805">Transcription regulation</keyword>
<evidence type="ECO:0000256" key="6">
    <source>
        <dbReference type="ARBA" id="ARBA00023014"/>
    </source>
</evidence>
<accession>A0A5J6TGT7</accession>
<dbReference type="GO" id="GO:0047134">
    <property type="term" value="F:protein-disulfide reductase [NAD(P)H] activity"/>
    <property type="evidence" value="ECO:0007669"/>
    <property type="project" value="TreeGrafter"/>
</dbReference>
<evidence type="ECO:0000256" key="5">
    <source>
        <dbReference type="ARBA" id="ARBA00023004"/>
    </source>
</evidence>
<dbReference type="Proteomes" id="UP000326708">
    <property type="component" value="Segment"/>
</dbReference>
<dbReference type="InterPro" id="IPR003482">
    <property type="entry name" value="Whib"/>
</dbReference>
<dbReference type="KEGG" id="vg:60336814"/>
<feature type="domain" description="4Fe-4S Wbl-type" evidence="11">
    <location>
        <begin position="12"/>
        <end position="65"/>
    </location>
</feature>
<dbReference type="GO" id="GO:0045892">
    <property type="term" value="P:negative regulation of DNA-templated transcription"/>
    <property type="evidence" value="ECO:0007669"/>
    <property type="project" value="TreeGrafter"/>
</dbReference>
<evidence type="ECO:0000256" key="7">
    <source>
        <dbReference type="ARBA" id="ARBA00023015"/>
    </source>
</evidence>
<dbReference type="GeneID" id="60336814"/>
<dbReference type="GO" id="GO:0051539">
    <property type="term" value="F:4 iron, 4 sulfur cluster binding"/>
    <property type="evidence" value="ECO:0007669"/>
    <property type="project" value="UniProtKB-KW"/>
</dbReference>
<keyword evidence="8" id="KW-0238">DNA-binding</keyword>
<dbReference type="GO" id="GO:0046872">
    <property type="term" value="F:metal ion binding"/>
    <property type="evidence" value="ECO:0007669"/>
    <property type="project" value="UniProtKB-KW"/>
</dbReference>
<evidence type="ECO:0000256" key="10">
    <source>
        <dbReference type="ARBA" id="ARBA00023163"/>
    </source>
</evidence>